<name>A0A9Q0G2N7_9ROSI</name>
<evidence type="ECO:0000256" key="3">
    <source>
        <dbReference type="ARBA" id="ARBA00023015"/>
    </source>
</evidence>
<feature type="region of interest" description="Disordered" evidence="6">
    <location>
        <begin position="1"/>
        <end position="37"/>
    </location>
</feature>
<dbReference type="GO" id="GO:1990841">
    <property type="term" value="F:promoter-specific chromatin binding"/>
    <property type="evidence" value="ECO:0007669"/>
    <property type="project" value="UniProtKB-ARBA"/>
</dbReference>
<reference evidence="8" key="1">
    <citation type="submission" date="2022-02" db="EMBL/GenBank/DDBJ databases">
        <authorList>
            <person name="Henning P.M."/>
            <person name="McCubbin A.G."/>
            <person name="Shore J.S."/>
        </authorList>
    </citation>
    <scope>NUCLEOTIDE SEQUENCE</scope>
    <source>
        <strain evidence="8">F60SS</strain>
        <tissue evidence="8">Leaves</tissue>
    </source>
</reference>
<dbReference type="InterPro" id="IPR008676">
    <property type="entry name" value="MRG"/>
</dbReference>
<evidence type="ECO:0000313" key="9">
    <source>
        <dbReference type="Proteomes" id="UP001141552"/>
    </source>
</evidence>
<proteinExistence type="predicted"/>
<evidence type="ECO:0000256" key="1">
    <source>
        <dbReference type="ARBA" id="ARBA00004123"/>
    </source>
</evidence>
<keyword evidence="2" id="KW-0156">Chromatin regulator</keyword>
<evidence type="ECO:0000313" key="8">
    <source>
        <dbReference type="EMBL" id="KAJ4841057.1"/>
    </source>
</evidence>
<organism evidence="8 9">
    <name type="scientific">Turnera subulata</name>
    <dbReference type="NCBI Taxonomy" id="218843"/>
    <lineage>
        <taxon>Eukaryota</taxon>
        <taxon>Viridiplantae</taxon>
        <taxon>Streptophyta</taxon>
        <taxon>Embryophyta</taxon>
        <taxon>Tracheophyta</taxon>
        <taxon>Spermatophyta</taxon>
        <taxon>Magnoliopsida</taxon>
        <taxon>eudicotyledons</taxon>
        <taxon>Gunneridae</taxon>
        <taxon>Pentapetalae</taxon>
        <taxon>rosids</taxon>
        <taxon>fabids</taxon>
        <taxon>Malpighiales</taxon>
        <taxon>Passifloraceae</taxon>
        <taxon>Turnera</taxon>
    </lineage>
</organism>
<evidence type="ECO:0000256" key="4">
    <source>
        <dbReference type="ARBA" id="ARBA00023163"/>
    </source>
</evidence>
<dbReference type="Gene3D" id="2.30.30.140">
    <property type="match status" value="1"/>
</dbReference>
<keyword evidence="4" id="KW-0804">Transcription</keyword>
<dbReference type="EMBL" id="JAKUCV010002897">
    <property type="protein sequence ID" value="KAJ4841057.1"/>
    <property type="molecule type" value="Genomic_DNA"/>
</dbReference>
<dbReference type="FunFam" id="1.10.274.30:FF:000005">
    <property type="entry name" value="Chromatin modification-related protein EAF3"/>
    <property type="match status" value="1"/>
</dbReference>
<evidence type="ECO:0000256" key="2">
    <source>
        <dbReference type="ARBA" id="ARBA00022853"/>
    </source>
</evidence>
<protein>
    <recommendedName>
        <fullName evidence="7">MRG domain-containing protein</fullName>
    </recommendedName>
</protein>
<dbReference type="InterPro" id="IPR026541">
    <property type="entry name" value="MRG_dom"/>
</dbReference>
<dbReference type="AlphaFoldDB" id="A0A9Q0G2N7"/>
<sequence>MGNSDDDSATVSDGSSTPTDSDTATETDEERPHPYHSPAFVAGDKVLALNDRRWYSAKVIIAFALFLSSKISIPPQRCWKSNVHARDGAITFIIAWDEWVGGDHLMLETDENVRKAEENNQKEELASTSNVGRGLHSKQKNSSVVRGRKRKHESFSKDEDIEPLEKLVDLQMPQTLKKQLIDDCEFITHLGKLVSLPREPNVEDILKKYKQYKLRKDNLVSKSDEEIMQGLRCYFDKALPVILLYRSERQQYFEATRNVVPPSKVYGAEHLLRLFVKLPELLAYVNIEEETLSELLQKLLDFLKFLQKNQNVFFLSTYHVPEDAETSCSK</sequence>
<comment type="caution">
    <text evidence="8">The sequence shown here is derived from an EMBL/GenBank/DDBJ whole genome shotgun (WGS) entry which is preliminary data.</text>
</comment>
<keyword evidence="9" id="KW-1185">Reference proteome</keyword>
<dbReference type="Gene3D" id="1.10.274.30">
    <property type="entry name" value="MRG domain"/>
    <property type="match status" value="1"/>
</dbReference>
<evidence type="ECO:0000256" key="6">
    <source>
        <dbReference type="SAM" id="MobiDB-lite"/>
    </source>
</evidence>
<feature type="compositionally biased region" description="Low complexity" evidence="6">
    <location>
        <begin position="10"/>
        <end position="22"/>
    </location>
</feature>
<dbReference type="InterPro" id="IPR038217">
    <property type="entry name" value="MRG_C_sf"/>
</dbReference>
<reference evidence="8" key="2">
    <citation type="journal article" date="2023" name="Plants (Basel)">
        <title>Annotation of the Turnera subulata (Passifloraceae) Draft Genome Reveals the S-Locus Evolved after the Divergence of Turneroideae from Passifloroideae in a Stepwise Manner.</title>
        <authorList>
            <person name="Henning P.M."/>
            <person name="Roalson E.H."/>
            <person name="Mir W."/>
            <person name="McCubbin A.G."/>
            <person name="Shore J.S."/>
        </authorList>
    </citation>
    <scope>NUCLEOTIDE SEQUENCE</scope>
    <source>
        <strain evidence="8">F60SS</strain>
    </source>
</reference>
<feature type="region of interest" description="Disordered" evidence="6">
    <location>
        <begin position="114"/>
        <end position="158"/>
    </location>
</feature>
<dbReference type="GO" id="GO:0006325">
    <property type="term" value="P:chromatin organization"/>
    <property type="evidence" value="ECO:0007669"/>
    <property type="project" value="UniProtKB-KW"/>
</dbReference>
<keyword evidence="3" id="KW-0805">Transcription regulation</keyword>
<feature type="compositionally biased region" description="Basic and acidic residues" evidence="6">
    <location>
        <begin position="114"/>
        <end position="125"/>
    </location>
</feature>
<dbReference type="GO" id="GO:0005634">
    <property type="term" value="C:nucleus"/>
    <property type="evidence" value="ECO:0007669"/>
    <property type="project" value="UniProtKB-SubCell"/>
</dbReference>
<dbReference type="PIRSF" id="PIRSF038133">
    <property type="entry name" value="HAT_Nua4_EAF3/MRG15"/>
    <property type="match status" value="1"/>
</dbReference>
<dbReference type="PANTHER" id="PTHR10880">
    <property type="entry name" value="MORTALITY FACTOR 4-LIKE PROTEIN"/>
    <property type="match status" value="1"/>
</dbReference>
<comment type="subcellular location">
    <subcellularLocation>
        <location evidence="1">Nucleus</location>
    </subcellularLocation>
</comment>
<dbReference type="SUPFAM" id="SSF54160">
    <property type="entry name" value="Chromo domain-like"/>
    <property type="match status" value="1"/>
</dbReference>
<gene>
    <name evidence="8" type="ORF">Tsubulata_028357</name>
</gene>
<evidence type="ECO:0000259" key="7">
    <source>
        <dbReference type="Pfam" id="PF05712"/>
    </source>
</evidence>
<dbReference type="PANTHER" id="PTHR10880:SF44">
    <property type="entry name" value="PROTEIN MRG2"/>
    <property type="match status" value="1"/>
</dbReference>
<dbReference type="OrthoDB" id="124855at2759"/>
<feature type="domain" description="MRG" evidence="7">
    <location>
        <begin position="149"/>
        <end position="318"/>
    </location>
</feature>
<dbReference type="GO" id="GO:0006355">
    <property type="term" value="P:regulation of DNA-templated transcription"/>
    <property type="evidence" value="ECO:0007669"/>
    <property type="project" value="InterPro"/>
</dbReference>
<evidence type="ECO:0000256" key="5">
    <source>
        <dbReference type="ARBA" id="ARBA00023242"/>
    </source>
</evidence>
<dbReference type="InterPro" id="IPR016197">
    <property type="entry name" value="Chromo-like_dom_sf"/>
</dbReference>
<dbReference type="GO" id="GO:0048586">
    <property type="term" value="P:regulation of long-day photoperiodism, flowering"/>
    <property type="evidence" value="ECO:0007669"/>
    <property type="project" value="UniProtKB-ARBA"/>
</dbReference>
<dbReference type="GO" id="GO:0000123">
    <property type="term" value="C:histone acetyltransferase complex"/>
    <property type="evidence" value="ECO:0007669"/>
    <property type="project" value="TreeGrafter"/>
</dbReference>
<keyword evidence="5" id="KW-0539">Nucleus</keyword>
<accession>A0A9Q0G2N7</accession>
<dbReference type="Proteomes" id="UP001141552">
    <property type="component" value="Unassembled WGS sequence"/>
</dbReference>
<dbReference type="PROSITE" id="PS51640">
    <property type="entry name" value="MRG"/>
    <property type="match status" value="1"/>
</dbReference>
<dbReference type="Pfam" id="PF05712">
    <property type="entry name" value="MRG"/>
    <property type="match status" value="1"/>
</dbReference>